<dbReference type="SUPFAM" id="SSF48008">
    <property type="entry name" value="GntR ligand-binding domain-like"/>
    <property type="match status" value="1"/>
</dbReference>
<dbReference type="AlphaFoldDB" id="A0A248TF67"/>
<dbReference type="PANTHER" id="PTHR43537:SF43">
    <property type="entry name" value="GNTR-FAMILY TRANSCRIPTIONAL REGULATOR"/>
    <property type="match status" value="1"/>
</dbReference>
<dbReference type="KEGG" id="bko:CKF48_05615"/>
<keyword evidence="2" id="KW-0238">DNA-binding</keyword>
<dbReference type="SUPFAM" id="SSF46785">
    <property type="entry name" value="Winged helix' DNA-binding domain"/>
    <property type="match status" value="1"/>
</dbReference>
<dbReference type="InterPro" id="IPR036390">
    <property type="entry name" value="WH_DNA-bd_sf"/>
</dbReference>
<dbReference type="Gene3D" id="1.20.120.530">
    <property type="entry name" value="GntR ligand-binding domain-like"/>
    <property type="match status" value="1"/>
</dbReference>
<proteinExistence type="predicted"/>
<reference evidence="5 6" key="1">
    <citation type="submission" date="2017-08" db="EMBL/GenBank/DDBJ databases">
        <title>Complete Genome Sequence of Bacillus kochii Oregon-R-modENCODE STRAIN BDGP4, isolated from Drosophila melanogaster gut.</title>
        <authorList>
            <person name="Wan K.H."/>
            <person name="Yu C."/>
            <person name="Park S."/>
            <person name="Hammonds A.S."/>
            <person name="Booth B.W."/>
            <person name="Celniker S.E."/>
        </authorList>
    </citation>
    <scope>NUCLEOTIDE SEQUENCE [LARGE SCALE GENOMIC DNA]</scope>
    <source>
        <strain evidence="5 6">BDGP4</strain>
    </source>
</reference>
<dbReference type="GO" id="GO:0003677">
    <property type="term" value="F:DNA binding"/>
    <property type="evidence" value="ECO:0007669"/>
    <property type="project" value="UniProtKB-KW"/>
</dbReference>
<dbReference type="PANTHER" id="PTHR43537">
    <property type="entry name" value="TRANSCRIPTIONAL REGULATOR, GNTR FAMILY"/>
    <property type="match status" value="1"/>
</dbReference>
<dbReference type="SMART" id="SM00895">
    <property type="entry name" value="FCD"/>
    <property type="match status" value="1"/>
</dbReference>
<organism evidence="5 6">
    <name type="scientific">Cytobacillus kochii</name>
    <dbReference type="NCBI Taxonomy" id="859143"/>
    <lineage>
        <taxon>Bacteria</taxon>
        <taxon>Bacillati</taxon>
        <taxon>Bacillota</taxon>
        <taxon>Bacilli</taxon>
        <taxon>Bacillales</taxon>
        <taxon>Bacillaceae</taxon>
        <taxon>Cytobacillus</taxon>
    </lineage>
</organism>
<dbReference type="PROSITE" id="PS50949">
    <property type="entry name" value="HTH_GNTR"/>
    <property type="match status" value="1"/>
</dbReference>
<evidence type="ECO:0000259" key="4">
    <source>
        <dbReference type="PROSITE" id="PS50949"/>
    </source>
</evidence>
<dbReference type="InterPro" id="IPR011711">
    <property type="entry name" value="GntR_C"/>
</dbReference>
<dbReference type="PRINTS" id="PR00035">
    <property type="entry name" value="HTHGNTR"/>
</dbReference>
<evidence type="ECO:0000256" key="2">
    <source>
        <dbReference type="ARBA" id="ARBA00023125"/>
    </source>
</evidence>
<dbReference type="SMART" id="SM00345">
    <property type="entry name" value="HTH_GNTR"/>
    <property type="match status" value="1"/>
</dbReference>
<dbReference type="InterPro" id="IPR000524">
    <property type="entry name" value="Tscrpt_reg_HTH_GntR"/>
</dbReference>
<dbReference type="RefSeq" id="WP_095370419.1">
    <property type="nucleotide sequence ID" value="NZ_CM126253.1"/>
</dbReference>
<evidence type="ECO:0000256" key="1">
    <source>
        <dbReference type="ARBA" id="ARBA00023015"/>
    </source>
</evidence>
<evidence type="ECO:0000256" key="3">
    <source>
        <dbReference type="ARBA" id="ARBA00023163"/>
    </source>
</evidence>
<dbReference type="Proteomes" id="UP000215137">
    <property type="component" value="Chromosome"/>
</dbReference>
<gene>
    <name evidence="5" type="ORF">CKF48_05615</name>
</gene>
<name>A0A248TF67_9BACI</name>
<dbReference type="Pfam" id="PF07729">
    <property type="entry name" value="FCD"/>
    <property type="match status" value="1"/>
</dbReference>
<keyword evidence="6" id="KW-1185">Reference proteome</keyword>
<dbReference type="InterPro" id="IPR036388">
    <property type="entry name" value="WH-like_DNA-bd_sf"/>
</dbReference>
<dbReference type="InterPro" id="IPR008920">
    <property type="entry name" value="TF_FadR/GntR_C"/>
</dbReference>
<dbReference type="EMBL" id="CP022983">
    <property type="protein sequence ID" value="ASV66844.1"/>
    <property type="molecule type" value="Genomic_DNA"/>
</dbReference>
<feature type="domain" description="HTH gntR-type" evidence="4">
    <location>
        <begin position="16"/>
        <end position="84"/>
    </location>
</feature>
<keyword evidence="1" id="KW-0805">Transcription regulation</keyword>
<evidence type="ECO:0000313" key="5">
    <source>
        <dbReference type="EMBL" id="ASV66844.1"/>
    </source>
</evidence>
<evidence type="ECO:0000313" key="6">
    <source>
        <dbReference type="Proteomes" id="UP000215137"/>
    </source>
</evidence>
<dbReference type="CDD" id="cd07377">
    <property type="entry name" value="WHTH_GntR"/>
    <property type="match status" value="1"/>
</dbReference>
<keyword evidence="3" id="KW-0804">Transcription</keyword>
<dbReference type="Pfam" id="PF00392">
    <property type="entry name" value="GntR"/>
    <property type="match status" value="1"/>
</dbReference>
<protein>
    <submittedName>
        <fullName evidence="5">GntR family transcriptional regulator</fullName>
    </submittedName>
</protein>
<dbReference type="GO" id="GO:0003700">
    <property type="term" value="F:DNA-binding transcription factor activity"/>
    <property type="evidence" value="ECO:0007669"/>
    <property type="project" value="InterPro"/>
</dbReference>
<accession>A0A248TF67</accession>
<dbReference type="Gene3D" id="1.10.10.10">
    <property type="entry name" value="Winged helix-like DNA-binding domain superfamily/Winged helix DNA-binding domain"/>
    <property type="match status" value="1"/>
</dbReference>
<sequence>MKKDALDLISSQVVRKTLAQQVEEQIIDLLISNKLKPGDKLPPEMELMELLGVSRPVMREAMTSLESLGIVKRKTRDGTYFTESISNKPFSTMLSLVSDNIEAIVEARTSLELGLVTYAAEKMTDETLEALNDTIIKMENSVDNEYGEHDLMFHRIIALSVNNPVLQGMIDSLLLSHVKINAQIKYREKEKTIRHHKAIYEALKKKDPQAAFQAMYNHLKFVEGKVLE</sequence>
<dbReference type="OrthoDB" id="9782299at2"/>